<proteinExistence type="predicted"/>
<evidence type="ECO:0000313" key="2">
    <source>
        <dbReference type="Proteomes" id="UP000268857"/>
    </source>
</evidence>
<accession>A0A433NHN4</accession>
<keyword evidence="2" id="KW-1185">Reference proteome</keyword>
<dbReference type="OrthoDB" id="458441at2"/>
<reference evidence="1 2" key="1">
    <citation type="journal article" date="2019" name="Genome Biol. Evol.">
        <title>Day and night: Metabolic profiles and evolutionary relationships of six axenic non-marine cyanobacteria.</title>
        <authorList>
            <person name="Will S.E."/>
            <person name="Henke P."/>
            <person name="Boedeker C."/>
            <person name="Huang S."/>
            <person name="Brinkmann H."/>
            <person name="Rohde M."/>
            <person name="Jarek M."/>
            <person name="Friedl T."/>
            <person name="Seufert S."/>
            <person name="Schumacher M."/>
            <person name="Overmann J."/>
            <person name="Neumann-Schaal M."/>
            <person name="Petersen J."/>
        </authorList>
    </citation>
    <scope>NUCLEOTIDE SEQUENCE [LARGE SCALE GENOMIC DNA]</scope>
    <source>
        <strain evidence="1 2">PCC 6912</strain>
    </source>
</reference>
<dbReference type="AlphaFoldDB" id="A0A433NHN4"/>
<protein>
    <submittedName>
        <fullName evidence="1">Uncharacterized protein</fullName>
    </submittedName>
</protein>
<dbReference type="STRING" id="211165.GCA_000317285_04272"/>
<evidence type="ECO:0000313" key="1">
    <source>
        <dbReference type="EMBL" id="RUR81884.1"/>
    </source>
</evidence>
<gene>
    <name evidence="1" type="ORF">PCC6912_27530</name>
</gene>
<sequence length="172" mass="19936">MNSFKDFYKKSEQLPEDNTKHLQLSIGASIQQLLLPMVGGLFELNNAQKAEKFSREVANYATSDEVISSLSKQIGEPRENETEQEFIERASSVLREILKSTGFHKFIKALRLSALTLRTSAFKKLLIHAKVYLFKSKISLFTRVFYRNFILVLRMILNTNHKGHKEHKEEFL</sequence>
<dbReference type="RefSeq" id="WP_016875170.1">
    <property type="nucleotide sequence ID" value="NZ_AJLN01000104.1"/>
</dbReference>
<dbReference type="EMBL" id="RSCJ01000009">
    <property type="protein sequence ID" value="RUR81884.1"/>
    <property type="molecule type" value="Genomic_DNA"/>
</dbReference>
<comment type="caution">
    <text evidence="1">The sequence shown here is derived from an EMBL/GenBank/DDBJ whole genome shotgun (WGS) entry which is preliminary data.</text>
</comment>
<dbReference type="Proteomes" id="UP000268857">
    <property type="component" value="Unassembled WGS sequence"/>
</dbReference>
<organism evidence="1 2">
    <name type="scientific">Chlorogloeopsis fritschii PCC 6912</name>
    <dbReference type="NCBI Taxonomy" id="211165"/>
    <lineage>
        <taxon>Bacteria</taxon>
        <taxon>Bacillati</taxon>
        <taxon>Cyanobacteriota</taxon>
        <taxon>Cyanophyceae</taxon>
        <taxon>Nostocales</taxon>
        <taxon>Chlorogloeopsidaceae</taxon>
        <taxon>Chlorogloeopsis</taxon>
    </lineage>
</organism>
<name>A0A433NHN4_CHLFR</name>